<protein>
    <submittedName>
        <fullName evidence="5">Pyridoxal phosphate-dependent aminotransferase</fullName>
    </submittedName>
</protein>
<dbReference type="InterPro" id="IPR015421">
    <property type="entry name" value="PyrdxlP-dep_Trfase_major"/>
</dbReference>
<dbReference type="AlphaFoldDB" id="A0A918UWC1"/>
<dbReference type="SUPFAM" id="SSF53383">
    <property type="entry name" value="PLP-dependent transferases"/>
    <property type="match status" value="1"/>
</dbReference>
<reference evidence="5" key="1">
    <citation type="journal article" date="2014" name="Int. J. Syst. Evol. Microbiol.">
        <title>Complete genome sequence of Corynebacterium casei LMG S-19264T (=DSM 44701T), isolated from a smear-ripened cheese.</title>
        <authorList>
            <consortium name="US DOE Joint Genome Institute (JGI-PGF)"/>
            <person name="Walter F."/>
            <person name="Albersmeier A."/>
            <person name="Kalinowski J."/>
            <person name="Ruckert C."/>
        </authorList>
    </citation>
    <scope>NUCLEOTIDE SEQUENCE</scope>
    <source>
        <strain evidence="5">KCTC 12368</strain>
    </source>
</reference>
<organism evidence="5 6">
    <name type="scientific">Echinicola pacifica</name>
    <dbReference type="NCBI Taxonomy" id="346377"/>
    <lineage>
        <taxon>Bacteria</taxon>
        <taxon>Pseudomonadati</taxon>
        <taxon>Bacteroidota</taxon>
        <taxon>Cytophagia</taxon>
        <taxon>Cytophagales</taxon>
        <taxon>Cyclobacteriaceae</taxon>
        <taxon>Echinicola</taxon>
    </lineage>
</organism>
<evidence type="ECO:0000256" key="1">
    <source>
        <dbReference type="ARBA" id="ARBA00037999"/>
    </source>
</evidence>
<dbReference type="EMBL" id="BMWX01000009">
    <property type="protein sequence ID" value="GGZ40258.1"/>
    <property type="molecule type" value="Genomic_DNA"/>
</dbReference>
<evidence type="ECO:0000256" key="3">
    <source>
        <dbReference type="PIRSR" id="PIRSR000390-2"/>
    </source>
</evidence>
<dbReference type="GO" id="GO:0000271">
    <property type="term" value="P:polysaccharide biosynthetic process"/>
    <property type="evidence" value="ECO:0007669"/>
    <property type="project" value="TreeGrafter"/>
</dbReference>
<evidence type="ECO:0000313" key="5">
    <source>
        <dbReference type="EMBL" id="GGZ40258.1"/>
    </source>
</evidence>
<dbReference type="InterPro" id="IPR015422">
    <property type="entry name" value="PyrdxlP-dep_Trfase_small"/>
</dbReference>
<dbReference type="Gene3D" id="3.90.1150.10">
    <property type="entry name" value="Aspartate Aminotransferase, domain 1"/>
    <property type="match status" value="1"/>
</dbReference>
<keyword evidence="5" id="KW-0808">Transferase</keyword>
<name>A0A918UWC1_9BACT</name>
<keyword evidence="6" id="KW-1185">Reference proteome</keyword>
<accession>A0A918UWC1</accession>
<dbReference type="PIRSF" id="PIRSF000390">
    <property type="entry name" value="PLP_StrS"/>
    <property type="match status" value="1"/>
</dbReference>
<feature type="active site" description="Proton acceptor" evidence="2">
    <location>
        <position position="189"/>
    </location>
</feature>
<gene>
    <name evidence="5" type="ORF">GCM10007049_37110</name>
</gene>
<dbReference type="GO" id="GO:0030170">
    <property type="term" value="F:pyridoxal phosphate binding"/>
    <property type="evidence" value="ECO:0007669"/>
    <property type="project" value="TreeGrafter"/>
</dbReference>
<keyword evidence="5" id="KW-0032">Aminotransferase</keyword>
<reference evidence="5" key="2">
    <citation type="submission" date="2020-09" db="EMBL/GenBank/DDBJ databases">
        <authorList>
            <person name="Sun Q."/>
            <person name="Kim S."/>
        </authorList>
    </citation>
    <scope>NUCLEOTIDE SEQUENCE</scope>
    <source>
        <strain evidence="5">KCTC 12368</strain>
    </source>
</reference>
<dbReference type="CDD" id="cd00616">
    <property type="entry name" value="AHBA_syn"/>
    <property type="match status" value="1"/>
</dbReference>
<dbReference type="Pfam" id="PF01041">
    <property type="entry name" value="DegT_DnrJ_EryC1"/>
    <property type="match status" value="1"/>
</dbReference>
<evidence type="ECO:0000313" key="6">
    <source>
        <dbReference type="Proteomes" id="UP000619457"/>
    </source>
</evidence>
<evidence type="ECO:0000256" key="2">
    <source>
        <dbReference type="PIRSR" id="PIRSR000390-1"/>
    </source>
</evidence>
<dbReference type="InterPro" id="IPR000653">
    <property type="entry name" value="DegT/StrS_aminotransferase"/>
</dbReference>
<dbReference type="PANTHER" id="PTHR30244">
    <property type="entry name" value="TRANSAMINASE"/>
    <property type="match status" value="1"/>
</dbReference>
<dbReference type="InterPro" id="IPR015424">
    <property type="entry name" value="PyrdxlP-dep_Trfase"/>
</dbReference>
<dbReference type="Gene3D" id="3.40.640.10">
    <property type="entry name" value="Type I PLP-dependent aspartate aminotransferase-like (Major domain)"/>
    <property type="match status" value="1"/>
</dbReference>
<comment type="caution">
    <text evidence="5">The sequence shown here is derived from an EMBL/GenBank/DDBJ whole genome shotgun (WGS) entry which is preliminary data.</text>
</comment>
<proteinExistence type="inferred from homology"/>
<dbReference type="PANTHER" id="PTHR30244:SF34">
    <property type="entry name" value="DTDP-4-AMINO-4,6-DIDEOXYGALACTOSE TRANSAMINASE"/>
    <property type="match status" value="1"/>
</dbReference>
<comment type="similarity">
    <text evidence="1 4">Belongs to the DegT/DnrJ/EryC1 family.</text>
</comment>
<dbReference type="GO" id="GO:0008483">
    <property type="term" value="F:transaminase activity"/>
    <property type="evidence" value="ECO:0007669"/>
    <property type="project" value="UniProtKB-KW"/>
</dbReference>
<dbReference type="Proteomes" id="UP000619457">
    <property type="component" value="Unassembled WGS sequence"/>
</dbReference>
<keyword evidence="3 4" id="KW-0663">Pyridoxal phosphate</keyword>
<sequence length="372" mass="40745">MSLIKLAHPDLDSSGFSDFQEILAANEVGYLGKYIDLFIQSLSAIYKDSHIGLFSSGTASIHLALALAGVGEGDEVLCQSLTFVASANPVRYLGAKPVFVGSESQSWNMCPNALLQAIKDRIRLGKKPSAIMVVHIFGVSAKMDELRAIAEEYNIPLIEDAAEALGSTWKEIPCGQLGDFGILSFNANKIITTGGGGALISSDPALIQKAQFLALHAKDPAPHYQHSIMGYNYAFGHLNAVVGYNQIQSLEEKVNTRIRRFEDYRRNLSVVSDIQFQEGWTDSFSNRWLTAILLPEGTLATDLLSFLGSKEIQARHVWKPMHLQPLYADAPYYGDRVEEMLFSRGLCLPSGGGVDQAAIKKICTLIINFLTK</sequence>
<dbReference type="RefSeq" id="WP_018475982.1">
    <property type="nucleotide sequence ID" value="NZ_BMWX01000009.1"/>
</dbReference>
<evidence type="ECO:0000256" key="4">
    <source>
        <dbReference type="RuleBase" id="RU004508"/>
    </source>
</evidence>
<feature type="modified residue" description="N6-(pyridoxal phosphate)lysine" evidence="3">
    <location>
        <position position="189"/>
    </location>
</feature>